<dbReference type="HOGENOM" id="CLU_3342563_0_0_6"/>
<organism evidence="1 2">
    <name type="scientific">Colwellia psychrerythraea (strain 34H / ATCC BAA-681)</name>
    <name type="common">Vibrio psychroerythus</name>
    <dbReference type="NCBI Taxonomy" id="167879"/>
    <lineage>
        <taxon>Bacteria</taxon>
        <taxon>Pseudomonadati</taxon>
        <taxon>Pseudomonadota</taxon>
        <taxon>Gammaproteobacteria</taxon>
        <taxon>Alteromonadales</taxon>
        <taxon>Colwelliaceae</taxon>
        <taxon>Colwellia</taxon>
    </lineage>
</organism>
<gene>
    <name evidence="1" type="ordered locus">CPS_1220</name>
</gene>
<evidence type="ECO:0000313" key="1">
    <source>
        <dbReference type="EMBL" id="AAZ26784.1"/>
    </source>
</evidence>
<dbReference type="AlphaFoldDB" id="Q486Q2"/>
<proteinExistence type="predicted"/>
<reference evidence="1" key="1">
    <citation type="journal article" date="2005" name="Proc. Natl. Acad. Sci. U.S.A.">
        <title>The psychrophilic lifestyle as revealed by the genome sequence of Colwellia psychrerythraea 34H through genomic and proteomic analyses.</title>
        <authorList>
            <person name="Methe B.A."/>
            <person name="Nelson K.E."/>
            <person name="Deming J.W."/>
            <person name="Momen B."/>
            <person name="Melamud E."/>
            <person name="Zhang X."/>
            <person name="Moult J."/>
            <person name="Madupu R."/>
            <person name="Nelson W.C."/>
            <person name="Dodson R.J."/>
            <person name="Brinkac L.M."/>
            <person name="Daugherty S.C."/>
            <person name="Durkin A.S."/>
            <person name="DeBoy R.T."/>
            <person name="Kolonay J.F."/>
            <person name="Sullivan S.A."/>
            <person name="Zhou L."/>
            <person name="Davidsen T.M."/>
            <person name="Wu M."/>
            <person name="Huston A.L."/>
            <person name="Lewis M."/>
            <person name="Weaver B."/>
            <person name="Weidman J.F."/>
            <person name="Khouri H."/>
            <person name="Utterback T.R."/>
            <person name="Feldblyum T.V."/>
            <person name="Fraser C.M."/>
        </authorList>
    </citation>
    <scope>NUCLEOTIDE SEQUENCE [LARGE SCALE GENOMIC DNA]</scope>
    <source>
        <strain evidence="1">34H</strain>
    </source>
</reference>
<dbReference type="Proteomes" id="UP000000547">
    <property type="component" value="Chromosome"/>
</dbReference>
<evidence type="ECO:0000313" key="2">
    <source>
        <dbReference type="Proteomes" id="UP000000547"/>
    </source>
</evidence>
<accession>Q486Q2</accession>
<name>Q486Q2_COLP3</name>
<sequence>MFFEFETVSLEESPLELALFEFKENKNITSDQLIQFI</sequence>
<dbReference type="EMBL" id="CP000083">
    <property type="protein sequence ID" value="AAZ26784.1"/>
    <property type="molecule type" value="Genomic_DNA"/>
</dbReference>
<protein>
    <submittedName>
        <fullName evidence="1">Uncharacterized protein</fullName>
    </submittedName>
</protein>
<dbReference type="KEGG" id="cps:CPS_1220"/>